<reference evidence="2 3" key="1">
    <citation type="submission" date="2019-10" db="EMBL/GenBank/DDBJ databases">
        <title>Georgenia wutianyii sp. nov. and Georgenia yuyongxinii sp. nov. isolated from plateau pika (Ochotona curzoniae) in the Qinghai-Tibet plateau of China.</title>
        <authorList>
            <person name="Tian Z."/>
        </authorList>
    </citation>
    <scope>NUCLEOTIDE SEQUENCE [LARGE SCALE GENOMIC DNA]</scope>
    <source>
        <strain evidence="2 3">DSM 21501</strain>
    </source>
</reference>
<feature type="transmembrane region" description="Helical" evidence="1">
    <location>
        <begin position="76"/>
        <end position="101"/>
    </location>
</feature>
<feature type="transmembrane region" description="Helical" evidence="1">
    <location>
        <begin position="52"/>
        <end position="70"/>
    </location>
</feature>
<gene>
    <name evidence="2" type="ORF">GB883_05130</name>
</gene>
<feature type="transmembrane region" description="Helical" evidence="1">
    <location>
        <begin position="146"/>
        <end position="164"/>
    </location>
</feature>
<feature type="transmembrane region" description="Helical" evidence="1">
    <location>
        <begin position="251"/>
        <end position="274"/>
    </location>
</feature>
<keyword evidence="1" id="KW-1133">Transmembrane helix</keyword>
<keyword evidence="1" id="KW-0472">Membrane</keyword>
<comment type="caution">
    <text evidence="2">The sequence shown here is derived from an EMBL/GenBank/DDBJ whole genome shotgun (WGS) entry which is preliminary data.</text>
</comment>
<dbReference type="EMBL" id="WHJE01000014">
    <property type="protein sequence ID" value="KAE8765202.1"/>
    <property type="molecule type" value="Genomic_DNA"/>
</dbReference>
<dbReference type="RefSeq" id="WP_152202944.1">
    <property type="nucleotide sequence ID" value="NZ_VUKF01000020.1"/>
</dbReference>
<accession>A0A7J5URX6</accession>
<dbReference type="InterPro" id="IPR018688">
    <property type="entry name" value="PpoB2-like"/>
</dbReference>
<feature type="transmembrane region" description="Helical" evidence="1">
    <location>
        <begin position="113"/>
        <end position="134"/>
    </location>
</feature>
<protein>
    <submittedName>
        <fullName evidence="2">DUF2182 domain-containing protein</fullName>
    </submittedName>
</protein>
<evidence type="ECO:0000313" key="3">
    <source>
        <dbReference type="Proteomes" id="UP000451860"/>
    </source>
</evidence>
<feature type="transmembrane region" description="Helical" evidence="1">
    <location>
        <begin position="26"/>
        <end position="45"/>
    </location>
</feature>
<keyword evidence="1" id="KW-0812">Transmembrane</keyword>
<keyword evidence="3" id="KW-1185">Reference proteome</keyword>
<dbReference type="OrthoDB" id="164118at2"/>
<evidence type="ECO:0000256" key="1">
    <source>
        <dbReference type="SAM" id="Phobius"/>
    </source>
</evidence>
<evidence type="ECO:0000313" key="2">
    <source>
        <dbReference type="EMBL" id="KAE8765202.1"/>
    </source>
</evidence>
<feature type="transmembrane region" description="Helical" evidence="1">
    <location>
        <begin position="206"/>
        <end position="231"/>
    </location>
</feature>
<organism evidence="2 3">
    <name type="scientific">Georgenia thermotolerans</name>
    <dbReference type="NCBI Taxonomy" id="527326"/>
    <lineage>
        <taxon>Bacteria</taxon>
        <taxon>Bacillati</taxon>
        <taxon>Actinomycetota</taxon>
        <taxon>Actinomycetes</taxon>
        <taxon>Micrococcales</taxon>
        <taxon>Bogoriellaceae</taxon>
        <taxon>Georgenia</taxon>
    </lineage>
</organism>
<dbReference type="AlphaFoldDB" id="A0A7J5URX6"/>
<name>A0A7J5URX6_9MICO</name>
<sequence length="283" mass="29435">MTGRGAEDAPRAAVRADPLADLSRRITLGVTVWLAGAAAVAWVLVVRQQPGMTGMAAGLAQVAAPMAMPFSGPVFLGMWVGMMVAMMFPTAVPLVAAHRLVVRRRGEGAAPTLALVGGYLLVWTAAGLLPLAALTLFRQLAAPAGGAPWLTVTAGATLVLAGAYQFTSWKSICLGTCRSPFAFLAQHDFGGGSRAAWRAGLAQGTYCLGCCWALMSVLLVVGLMNLVWMVALSLVFLAEKVWRHGWALPRIIGTALIALGVVVALYPPLLPLLAGLTPGPAPM</sequence>
<proteinExistence type="predicted"/>
<dbReference type="Pfam" id="PF09948">
    <property type="entry name" value="PpoB2"/>
    <property type="match status" value="1"/>
</dbReference>
<dbReference type="Proteomes" id="UP000451860">
    <property type="component" value="Unassembled WGS sequence"/>
</dbReference>